<dbReference type="OrthoDB" id="412011at2759"/>
<evidence type="ECO:0000313" key="1">
    <source>
        <dbReference type="EMBL" id="CAE7238416.1"/>
    </source>
</evidence>
<protein>
    <recommendedName>
        <fullName evidence="3">Ubiquitin-like domain-containing protein</fullName>
    </recommendedName>
</protein>
<evidence type="ECO:0000313" key="2">
    <source>
        <dbReference type="Proteomes" id="UP000604046"/>
    </source>
</evidence>
<proteinExistence type="predicted"/>
<gene>
    <name evidence="1" type="ORF">SNAT2548_LOCUS10480</name>
</gene>
<sequence>MAAKVETRPDGLGFLASTFMVVPMSDAIASDAPIESDTPPPQPTAAKTKAAGALSGALVDADDHMDVAITVGYFQDEKPTLVSDLRAAIAEETGTHPEQLRMVLRGAKHRDMTKRGLTDFTLHDTEPLMDWHLDDTEVLVEVKKKQRAGKSLHRPGNGWFKIKKGGRTCTMNIAGAIVKQMIFSKANQYSVTVEEPRIFPLIMELCDHYCADAVVLAAADADALPAEAEAHGFSVEADGDTGVTKLVSAQRRLTVVSERDDPDFSKDMLQGTEDPDLEKLPAVVHVPEEAVGSKLIFVLGGDVLRETGSLTKVIRSLRHPSGELLTVFHLVTSTRHKLHLPSLGFVVRMRDRFGCDIPQLPGALLDRVLPRPAETASGPC</sequence>
<evidence type="ECO:0008006" key="3">
    <source>
        <dbReference type="Google" id="ProtNLM"/>
    </source>
</evidence>
<dbReference type="AlphaFoldDB" id="A0A812L3J3"/>
<name>A0A812L3J3_9DINO</name>
<dbReference type="Proteomes" id="UP000604046">
    <property type="component" value="Unassembled WGS sequence"/>
</dbReference>
<reference evidence="1" key="1">
    <citation type="submission" date="2021-02" db="EMBL/GenBank/DDBJ databases">
        <authorList>
            <person name="Dougan E. K."/>
            <person name="Rhodes N."/>
            <person name="Thang M."/>
            <person name="Chan C."/>
        </authorList>
    </citation>
    <scope>NUCLEOTIDE SEQUENCE</scope>
</reference>
<accession>A0A812L3J3</accession>
<keyword evidence="2" id="KW-1185">Reference proteome</keyword>
<comment type="caution">
    <text evidence="1">The sequence shown here is derived from an EMBL/GenBank/DDBJ whole genome shotgun (WGS) entry which is preliminary data.</text>
</comment>
<organism evidence="1 2">
    <name type="scientific">Symbiodinium natans</name>
    <dbReference type="NCBI Taxonomy" id="878477"/>
    <lineage>
        <taxon>Eukaryota</taxon>
        <taxon>Sar</taxon>
        <taxon>Alveolata</taxon>
        <taxon>Dinophyceae</taxon>
        <taxon>Suessiales</taxon>
        <taxon>Symbiodiniaceae</taxon>
        <taxon>Symbiodinium</taxon>
    </lineage>
</organism>
<dbReference type="EMBL" id="CAJNDS010000868">
    <property type="protein sequence ID" value="CAE7238416.1"/>
    <property type="molecule type" value="Genomic_DNA"/>
</dbReference>